<comment type="caution">
    <text evidence="1">The sequence shown here is derived from an EMBL/GenBank/DDBJ whole genome shotgun (WGS) entry which is preliminary data.</text>
</comment>
<gene>
    <name evidence="1" type="ORF">MILVUS5_LOCUS34634</name>
</gene>
<organism evidence="1 2">
    <name type="scientific">Trifolium pratense</name>
    <name type="common">Red clover</name>
    <dbReference type="NCBI Taxonomy" id="57577"/>
    <lineage>
        <taxon>Eukaryota</taxon>
        <taxon>Viridiplantae</taxon>
        <taxon>Streptophyta</taxon>
        <taxon>Embryophyta</taxon>
        <taxon>Tracheophyta</taxon>
        <taxon>Spermatophyta</taxon>
        <taxon>Magnoliopsida</taxon>
        <taxon>eudicotyledons</taxon>
        <taxon>Gunneridae</taxon>
        <taxon>Pentapetalae</taxon>
        <taxon>rosids</taxon>
        <taxon>fabids</taxon>
        <taxon>Fabales</taxon>
        <taxon>Fabaceae</taxon>
        <taxon>Papilionoideae</taxon>
        <taxon>50 kb inversion clade</taxon>
        <taxon>NPAAA clade</taxon>
        <taxon>Hologalegina</taxon>
        <taxon>IRL clade</taxon>
        <taxon>Trifolieae</taxon>
        <taxon>Trifolium</taxon>
    </lineage>
</organism>
<dbReference type="EMBL" id="CASHSV030000615">
    <property type="protein sequence ID" value="CAJ2670630.1"/>
    <property type="molecule type" value="Genomic_DNA"/>
</dbReference>
<name>A0ACB0LPE9_TRIPR</name>
<evidence type="ECO:0000313" key="1">
    <source>
        <dbReference type="EMBL" id="CAJ2670630.1"/>
    </source>
</evidence>
<protein>
    <submittedName>
        <fullName evidence="1">Uncharacterized protein</fullName>
    </submittedName>
</protein>
<keyword evidence="2" id="KW-1185">Reference proteome</keyword>
<reference evidence="1" key="1">
    <citation type="submission" date="2023-10" db="EMBL/GenBank/DDBJ databases">
        <authorList>
            <person name="Rodriguez Cubillos JULIANA M."/>
            <person name="De Vega J."/>
        </authorList>
    </citation>
    <scope>NUCLEOTIDE SEQUENCE</scope>
</reference>
<dbReference type="Proteomes" id="UP001177021">
    <property type="component" value="Unassembled WGS sequence"/>
</dbReference>
<sequence>MELDRDQQQQQQWRIRLTSKAKRFRFRFRFRFAAATNPSTLTISFFRFSILLNLPNFLFTITSHPTKQPPPSFITSKFNKFITSKFKKFFSKFRPRNKPNIAATKTKTSTSSNLFFPIQWKDTVQIGKKYSVRIGMMVFFVAMVYYLFYYFNFNFHNNYSYNYWEFMGRSMWNKLGSSLKLLRG</sequence>
<evidence type="ECO:0000313" key="2">
    <source>
        <dbReference type="Proteomes" id="UP001177021"/>
    </source>
</evidence>
<proteinExistence type="predicted"/>
<accession>A0ACB0LPE9</accession>